<protein>
    <submittedName>
        <fullName evidence="2">Transposase</fullName>
    </submittedName>
</protein>
<dbReference type="WBParaSite" id="SVE_0851000.1">
    <property type="protein sequence ID" value="SVE_0851000.1"/>
    <property type="gene ID" value="SVE_0851000"/>
</dbReference>
<dbReference type="Proteomes" id="UP000035680">
    <property type="component" value="Unassembled WGS sequence"/>
</dbReference>
<evidence type="ECO:0000313" key="2">
    <source>
        <dbReference type="WBParaSite" id="SVE_0851000.1"/>
    </source>
</evidence>
<accession>A0A0K0FHZ2</accession>
<proteinExistence type="predicted"/>
<evidence type="ECO:0000313" key="1">
    <source>
        <dbReference type="Proteomes" id="UP000035680"/>
    </source>
</evidence>
<name>A0A0K0FHZ2_STRVS</name>
<keyword evidence="1" id="KW-1185">Reference proteome</keyword>
<reference evidence="1" key="1">
    <citation type="submission" date="2014-07" db="EMBL/GenBank/DDBJ databases">
        <authorList>
            <person name="Martin A.A"/>
            <person name="De Silva N."/>
        </authorList>
    </citation>
    <scope>NUCLEOTIDE SEQUENCE</scope>
</reference>
<organism evidence="1 2">
    <name type="scientific">Strongyloides venezuelensis</name>
    <name type="common">Threadworm</name>
    <dbReference type="NCBI Taxonomy" id="75913"/>
    <lineage>
        <taxon>Eukaryota</taxon>
        <taxon>Metazoa</taxon>
        <taxon>Ecdysozoa</taxon>
        <taxon>Nematoda</taxon>
        <taxon>Chromadorea</taxon>
        <taxon>Rhabditida</taxon>
        <taxon>Tylenchina</taxon>
        <taxon>Panagrolaimomorpha</taxon>
        <taxon>Strongyloidoidea</taxon>
        <taxon>Strongyloididae</taxon>
        <taxon>Strongyloides</taxon>
    </lineage>
</organism>
<dbReference type="AlphaFoldDB" id="A0A0K0FHZ2"/>
<sequence length="82" mass="9864">MFLNICFRYSYLPNDEQGRCCCMENITLRRSDRLEVENLLATLRTLKESESWSEKELEKLAVQKFRVLQRYNPGSRRLIEEC</sequence>
<reference evidence="2" key="2">
    <citation type="submission" date="2015-08" db="UniProtKB">
        <authorList>
            <consortium name="WormBaseParasite"/>
        </authorList>
    </citation>
    <scope>IDENTIFICATION</scope>
</reference>